<keyword evidence="1" id="KW-0479">Metal-binding</keyword>
<dbReference type="Proteomes" id="UP001165160">
    <property type="component" value="Unassembled WGS sequence"/>
</dbReference>
<evidence type="ECO:0000256" key="1">
    <source>
        <dbReference type="PROSITE-ProRule" id="PRU00175"/>
    </source>
</evidence>
<keyword evidence="1" id="KW-0863">Zinc-finger</keyword>
<dbReference type="PROSITE" id="PS00028">
    <property type="entry name" value="ZINC_FINGER_C2H2_1"/>
    <property type="match status" value="1"/>
</dbReference>
<evidence type="ECO:0000259" key="2">
    <source>
        <dbReference type="PROSITE" id="PS50089"/>
    </source>
</evidence>
<dbReference type="SUPFAM" id="SSF49899">
    <property type="entry name" value="Concanavalin A-like lectins/glucanases"/>
    <property type="match status" value="1"/>
</dbReference>
<gene>
    <name evidence="3" type="ORF">TrVE_jg4562</name>
</gene>
<organism evidence="3 4">
    <name type="scientific">Triparma verrucosa</name>
    <dbReference type="NCBI Taxonomy" id="1606542"/>
    <lineage>
        <taxon>Eukaryota</taxon>
        <taxon>Sar</taxon>
        <taxon>Stramenopiles</taxon>
        <taxon>Ochrophyta</taxon>
        <taxon>Bolidophyceae</taxon>
        <taxon>Parmales</taxon>
        <taxon>Triparmaceae</taxon>
        <taxon>Triparma</taxon>
    </lineage>
</organism>
<protein>
    <recommendedName>
        <fullName evidence="2">RING-type domain-containing protein</fullName>
    </recommendedName>
</protein>
<dbReference type="EMBL" id="BRXX01000193">
    <property type="protein sequence ID" value="GMH97012.1"/>
    <property type="molecule type" value="Genomic_DNA"/>
</dbReference>
<proteinExistence type="predicted"/>
<dbReference type="InterPro" id="IPR013320">
    <property type="entry name" value="ConA-like_dom_sf"/>
</dbReference>
<dbReference type="InterPro" id="IPR013087">
    <property type="entry name" value="Znf_C2H2_type"/>
</dbReference>
<dbReference type="InterPro" id="IPR001841">
    <property type="entry name" value="Znf_RING"/>
</dbReference>
<name>A0A9W7C0G7_9STRA</name>
<evidence type="ECO:0000313" key="4">
    <source>
        <dbReference type="Proteomes" id="UP001165160"/>
    </source>
</evidence>
<sequence>MASCTTTSSSSNPSRAAKRLKVCTDAPSGSGYVPILPDLAWAHIISYLNDVKELQILRGCDKFLSRLCQEASDRCPWMSADHCFDFRGARDGSDRFASVKDSRSDLVAKLHYAARDKDGMLCTKGSYATIDGWEWGGTTSFEVTVRSSFKQCYSTIFDFGNGDYSEQVTLSNDNKVLTGVDGDASTMNRVEWRVKNGQSSKFVRRVATCFNTEYDDPEVQFDESSNRHRYVPLPHRPTHGTPGQVAEEKEKAVGRPLFRRAATHIVMTVCGSTMKVYKDGVLSATKLNGQEPAVLKRDHHMIGACMYKNGPAYKLEGHVMQLRMWHGKELQAKDVKALYENQFLRSTYRDKIRGKLRINVKYPSGLEDGVGHPKHLFYRMPALKPLVNCQPPRAGIPFAPIQTYYVHPEDTVQSLKDLCAFSPSKLIVVTLFLGEVELLDGGRTLMSYGVEIDALIRLSFDVRAPCNRRKCSFMSKSLEELEAHNVSEHGVAPGSGDFSFWDETKTQPPAGGFSLAEAEARAIGYRNIDEEEEDDFVKMCQKVGKGRPLEPEWKSVNMAKFTRRHYMSNLHLDHLDKIHRSQKATCGTDGCGFTAPSMSSLCSHKSNFHNFTRFNSTPVCGIDGCKRSFPSDRHLSAHQALVHSVDWVRIFGPLKFREWSCDILKKISDKPCPICFEKYDLQAEHLAVCTNCCVGFCPLCARTIGLGFSPTGGVLSTICPTCSTSSITTLNAPPLRLTLHQKAFEKQGKLFCWSCEWETKPPASRCDMCGEDLSLLGLSKRDRDKVTFGGAARGLVRDEGGNIIRTCGIAGCQYKTGITTNMKKHKAAKHGIDGVWFYCDQDGCDYKAKVAGSIKEHKQLVHDIDNIDGVHDIDVQKGGEGGKKGKIL</sequence>
<evidence type="ECO:0000313" key="3">
    <source>
        <dbReference type="EMBL" id="GMH97012.1"/>
    </source>
</evidence>
<dbReference type="Gene3D" id="2.60.120.200">
    <property type="match status" value="1"/>
</dbReference>
<feature type="domain" description="RING-type" evidence="2">
    <location>
        <begin position="672"/>
        <end position="723"/>
    </location>
</feature>
<dbReference type="GO" id="GO:0008270">
    <property type="term" value="F:zinc ion binding"/>
    <property type="evidence" value="ECO:0007669"/>
    <property type="project" value="UniProtKB-KW"/>
</dbReference>
<dbReference type="PROSITE" id="PS50089">
    <property type="entry name" value="ZF_RING_2"/>
    <property type="match status" value="1"/>
</dbReference>
<dbReference type="AlphaFoldDB" id="A0A9W7C0G7"/>
<accession>A0A9W7C0G7</accession>
<keyword evidence="4" id="KW-1185">Reference proteome</keyword>
<keyword evidence="1" id="KW-0862">Zinc</keyword>
<reference evidence="4" key="1">
    <citation type="journal article" date="2023" name="Commun. Biol.">
        <title>Genome analysis of Parmales, the sister group of diatoms, reveals the evolutionary specialization of diatoms from phago-mixotrophs to photoautotrophs.</title>
        <authorList>
            <person name="Ban H."/>
            <person name="Sato S."/>
            <person name="Yoshikawa S."/>
            <person name="Yamada K."/>
            <person name="Nakamura Y."/>
            <person name="Ichinomiya M."/>
            <person name="Sato N."/>
            <person name="Blanc-Mathieu R."/>
            <person name="Endo H."/>
            <person name="Kuwata A."/>
            <person name="Ogata H."/>
        </authorList>
    </citation>
    <scope>NUCLEOTIDE SEQUENCE [LARGE SCALE GENOMIC DNA]</scope>
    <source>
        <strain evidence="4">NIES 3699</strain>
    </source>
</reference>
<comment type="caution">
    <text evidence="3">The sequence shown here is derived from an EMBL/GenBank/DDBJ whole genome shotgun (WGS) entry which is preliminary data.</text>
</comment>
<dbReference type="SMART" id="SM00355">
    <property type="entry name" value="ZnF_C2H2"/>
    <property type="match status" value="5"/>
</dbReference>